<dbReference type="Pfam" id="PF00249">
    <property type="entry name" value="Myb_DNA-binding"/>
    <property type="match status" value="2"/>
</dbReference>
<dbReference type="Proteomes" id="UP001293593">
    <property type="component" value="Unassembled WGS sequence"/>
</dbReference>
<dbReference type="InterPro" id="IPR001005">
    <property type="entry name" value="SANT/Myb"/>
</dbReference>
<feature type="domain" description="Myb-like" evidence="6">
    <location>
        <begin position="62"/>
        <end position="112"/>
    </location>
</feature>
<dbReference type="SUPFAM" id="SSF46689">
    <property type="entry name" value="Homeodomain-like"/>
    <property type="match status" value="1"/>
</dbReference>
<dbReference type="InterPro" id="IPR015495">
    <property type="entry name" value="Myb_TF_plants"/>
</dbReference>
<dbReference type="InterPro" id="IPR009057">
    <property type="entry name" value="Homeodomain-like_sf"/>
</dbReference>
<dbReference type="PROSITE" id="PS51294">
    <property type="entry name" value="HTH_MYB"/>
    <property type="match status" value="2"/>
</dbReference>
<keyword evidence="9" id="KW-1185">Reference proteome</keyword>
<evidence type="ECO:0000256" key="3">
    <source>
        <dbReference type="ARBA" id="ARBA00023125"/>
    </source>
</evidence>
<evidence type="ECO:0000259" key="6">
    <source>
        <dbReference type="PROSITE" id="PS50090"/>
    </source>
</evidence>
<dbReference type="PROSITE" id="PS50090">
    <property type="entry name" value="MYB_LIKE"/>
    <property type="match status" value="2"/>
</dbReference>
<dbReference type="CDD" id="cd00167">
    <property type="entry name" value="SANT"/>
    <property type="match status" value="2"/>
</dbReference>
<comment type="subcellular location">
    <subcellularLocation>
        <location evidence="1">Nucleus</location>
    </subcellularLocation>
</comment>
<dbReference type="InterPro" id="IPR017930">
    <property type="entry name" value="Myb_dom"/>
</dbReference>
<evidence type="ECO:0000313" key="9">
    <source>
        <dbReference type="Proteomes" id="UP001293593"/>
    </source>
</evidence>
<name>A0AAE1IQD0_9FABA</name>
<feature type="domain" description="Myb-like" evidence="6">
    <location>
        <begin position="9"/>
        <end position="61"/>
    </location>
</feature>
<evidence type="ECO:0000313" key="8">
    <source>
        <dbReference type="EMBL" id="KAK4255426.1"/>
    </source>
</evidence>
<evidence type="ECO:0000259" key="7">
    <source>
        <dbReference type="PROSITE" id="PS51294"/>
    </source>
</evidence>
<feature type="domain" description="HTH myb-type" evidence="7">
    <location>
        <begin position="62"/>
        <end position="116"/>
    </location>
</feature>
<sequence>MVRGPSFDANGVKKGAWSEEEDQKLISFIQTHGHPNWRQLPKLAGLARCGKSCRLRWMNYLRPNLKRGNYTAQEEEIILKLHEQHGNKWSLIAEKLPGRTDNHIKNYWHSQLKRRSRDREKSSSSEVKGKKSGRHNNMTKYSSEADIVKVVNELSNILESSSPEFMDTTSLTLAAHDNYSPSLPSIDTESTTTKNSPEEYNSGALREVYKFQEFSGDFWTEPFVSEDIYSEYCNPNNGAAVDIFSYDGALLFF</sequence>
<protein>
    <submittedName>
        <fullName evidence="8">Uncharacterized protein</fullName>
    </submittedName>
</protein>
<comment type="caution">
    <text evidence="8">The sequence shown here is derived from an EMBL/GenBank/DDBJ whole genome shotgun (WGS) entry which is preliminary data.</text>
</comment>
<dbReference type="PANTHER" id="PTHR10641">
    <property type="entry name" value="MYB FAMILY TRANSCRIPTION FACTOR"/>
    <property type="match status" value="1"/>
</dbReference>
<evidence type="ECO:0000256" key="1">
    <source>
        <dbReference type="ARBA" id="ARBA00004123"/>
    </source>
</evidence>
<keyword evidence="3" id="KW-0238">DNA-binding</keyword>
<dbReference type="Gene3D" id="1.10.10.60">
    <property type="entry name" value="Homeodomain-like"/>
    <property type="match status" value="2"/>
</dbReference>
<proteinExistence type="predicted"/>
<dbReference type="GO" id="GO:0005634">
    <property type="term" value="C:nucleus"/>
    <property type="evidence" value="ECO:0007669"/>
    <property type="project" value="UniProtKB-SubCell"/>
</dbReference>
<dbReference type="GO" id="GO:0003677">
    <property type="term" value="F:DNA binding"/>
    <property type="evidence" value="ECO:0007669"/>
    <property type="project" value="UniProtKB-KW"/>
</dbReference>
<dbReference type="EMBL" id="JAWXYG010000013">
    <property type="protein sequence ID" value="KAK4255426.1"/>
    <property type="molecule type" value="Genomic_DNA"/>
</dbReference>
<dbReference type="FunFam" id="1.10.10.60:FF:000001">
    <property type="entry name" value="MYB-related transcription factor"/>
    <property type="match status" value="1"/>
</dbReference>
<evidence type="ECO:0000256" key="5">
    <source>
        <dbReference type="SAM" id="MobiDB-lite"/>
    </source>
</evidence>
<dbReference type="SMART" id="SM00717">
    <property type="entry name" value="SANT"/>
    <property type="match status" value="2"/>
</dbReference>
<feature type="compositionally biased region" description="Basic and acidic residues" evidence="5">
    <location>
        <begin position="117"/>
        <end position="129"/>
    </location>
</feature>
<accession>A0AAE1IQD0</accession>
<gene>
    <name evidence="8" type="ORF">QN277_008429</name>
</gene>
<feature type="domain" description="HTH myb-type" evidence="7">
    <location>
        <begin position="9"/>
        <end position="61"/>
    </location>
</feature>
<keyword evidence="2" id="KW-0677">Repeat</keyword>
<reference evidence="8" key="1">
    <citation type="submission" date="2023-10" db="EMBL/GenBank/DDBJ databases">
        <title>Chromosome-level genome of the transformable northern wattle, Acacia crassicarpa.</title>
        <authorList>
            <person name="Massaro I."/>
            <person name="Sinha N.R."/>
            <person name="Poethig S."/>
            <person name="Leichty A.R."/>
        </authorList>
    </citation>
    <scope>NUCLEOTIDE SEQUENCE</scope>
    <source>
        <strain evidence="8">Acra3RX</strain>
        <tissue evidence="8">Leaf</tissue>
    </source>
</reference>
<organism evidence="8 9">
    <name type="scientific">Acacia crassicarpa</name>
    <name type="common">northern wattle</name>
    <dbReference type="NCBI Taxonomy" id="499986"/>
    <lineage>
        <taxon>Eukaryota</taxon>
        <taxon>Viridiplantae</taxon>
        <taxon>Streptophyta</taxon>
        <taxon>Embryophyta</taxon>
        <taxon>Tracheophyta</taxon>
        <taxon>Spermatophyta</taxon>
        <taxon>Magnoliopsida</taxon>
        <taxon>eudicotyledons</taxon>
        <taxon>Gunneridae</taxon>
        <taxon>Pentapetalae</taxon>
        <taxon>rosids</taxon>
        <taxon>fabids</taxon>
        <taxon>Fabales</taxon>
        <taxon>Fabaceae</taxon>
        <taxon>Caesalpinioideae</taxon>
        <taxon>mimosoid clade</taxon>
        <taxon>Acacieae</taxon>
        <taxon>Acacia</taxon>
    </lineage>
</organism>
<feature type="region of interest" description="Disordered" evidence="5">
    <location>
        <begin position="110"/>
        <end position="141"/>
    </location>
</feature>
<dbReference type="AlphaFoldDB" id="A0AAE1IQD0"/>
<keyword evidence="4" id="KW-0539">Nucleus</keyword>
<evidence type="ECO:0000256" key="4">
    <source>
        <dbReference type="ARBA" id="ARBA00023242"/>
    </source>
</evidence>
<evidence type="ECO:0000256" key="2">
    <source>
        <dbReference type="ARBA" id="ARBA00022737"/>
    </source>
</evidence>
<dbReference type="PANTHER" id="PTHR10641:SF1402">
    <property type="entry name" value="TRANSCRIPTION FACTOR MYB8-LIKE"/>
    <property type="match status" value="1"/>
</dbReference>